<evidence type="ECO:0000313" key="3">
    <source>
        <dbReference type="Proteomes" id="UP000307244"/>
    </source>
</evidence>
<sequence>MKKAEKIILVIALIIVGIIIYKFGNMFSAGSYPNAKIYEIDRSEANIIKAVKLFKQKNSKYVVPDHIGLKDGRDKSNEHWYKLYFYYPDTKEIIFAWLRPTNSQSTSFALVSINQGSELGNWKDINKDFRYFENKAQCDKFKKNILQPIKSILKK</sequence>
<keyword evidence="1" id="KW-0812">Transmembrane</keyword>
<dbReference type="Proteomes" id="UP000307244">
    <property type="component" value="Unassembled WGS sequence"/>
</dbReference>
<protein>
    <submittedName>
        <fullName evidence="2">Uncharacterized protein</fullName>
    </submittedName>
</protein>
<keyword evidence="1" id="KW-1133">Transmembrane helix</keyword>
<evidence type="ECO:0000313" key="2">
    <source>
        <dbReference type="EMBL" id="TKC02765.1"/>
    </source>
</evidence>
<dbReference type="AlphaFoldDB" id="A0A4U1CA71"/>
<feature type="transmembrane region" description="Helical" evidence="1">
    <location>
        <begin position="7"/>
        <end position="24"/>
    </location>
</feature>
<dbReference type="RefSeq" id="WP_136837940.1">
    <property type="nucleotide sequence ID" value="NZ_SWBQ01000015.1"/>
</dbReference>
<proteinExistence type="predicted"/>
<keyword evidence="1" id="KW-0472">Membrane</keyword>
<organism evidence="2 3">
    <name type="scientific">Pedobacter frigoris</name>
    <dbReference type="NCBI Taxonomy" id="2571272"/>
    <lineage>
        <taxon>Bacteria</taxon>
        <taxon>Pseudomonadati</taxon>
        <taxon>Bacteroidota</taxon>
        <taxon>Sphingobacteriia</taxon>
        <taxon>Sphingobacteriales</taxon>
        <taxon>Sphingobacteriaceae</taxon>
        <taxon>Pedobacter</taxon>
    </lineage>
</organism>
<name>A0A4U1CA71_9SPHI</name>
<reference evidence="2 3" key="1">
    <citation type="submission" date="2019-04" db="EMBL/GenBank/DDBJ databases">
        <title>Pedobacter sp. RP-3-15 sp. nov., isolated from Arctic soil.</title>
        <authorList>
            <person name="Dahal R.H."/>
            <person name="Kim D.-U."/>
        </authorList>
    </citation>
    <scope>NUCLEOTIDE SEQUENCE [LARGE SCALE GENOMIC DNA]</scope>
    <source>
        <strain evidence="2 3">RP-3-15</strain>
    </source>
</reference>
<comment type="caution">
    <text evidence="2">The sequence shown here is derived from an EMBL/GenBank/DDBJ whole genome shotgun (WGS) entry which is preliminary data.</text>
</comment>
<dbReference type="EMBL" id="SWBQ01000015">
    <property type="protein sequence ID" value="TKC02765.1"/>
    <property type="molecule type" value="Genomic_DNA"/>
</dbReference>
<evidence type="ECO:0000256" key="1">
    <source>
        <dbReference type="SAM" id="Phobius"/>
    </source>
</evidence>
<keyword evidence="3" id="KW-1185">Reference proteome</keyword>
<dbReference type="OrthoDB" id="766298at2"/>
<gene>
    <name evidence="2" type="ORF">FA047_20345</name>
</gene>
<accession>A0A4U1CA71</accession>